<organism evidence="9 10">
    <name type="scientific">Parapedobacter luteus</name>
    <dbReference type="NCBI Taxonomy" id="623280"/>
    <lineage>
        <taxon>Bacteria</taxon>
        <taxon>Pseudomonadati</taxon>
        <taxon>Bacteroidota</taxon>
        <taxon>Sphingobacteriia</taxon>
        <taxon>Sphingobacteriales</taxon>
        <taxon>Sphingobacteriaceae</taxon>
        <taxon>Parapedobacter</taxon>
    </lineage>
</organism>
<keyword evidence="3 6" id="KW-0732">Signal</keyword>
<dbReference type="Pfam" id="PF14322">
    <property type="entry name" value="SusD-like_3"/>
    <property type="match status" value="1"/>
</dbReference>
<proteinExistence type="inferred from homology"/>
<evidence type="ECO:0000259" key="8">
    <source>
        <dbReference type="Pfam" id="PF14322"/>
    </source>
</evidence>
<dbReference type="InterPro" id="IPR012944">
    <property type="entry name" value="SusD_RagB_dom"/>
</dbReference>
<protein>
    <submittedName>
        <fullName evidence="9">Starch-binding associating with outer membrane</fullName>
    </submittedName>
</protein>
<evidence type="ECO:0000256" key="5">
    <source>
        <dbReference type="ARBA" id="ARBA00023237"/>
    </source>
</evidence>
<evidence type="ECO:0000313" key="9">
    <source>
        <dbReference type="EMBL" id="SKB67877.1"/>
    </source>
</evidence>
<keyword evidence="10" id="KW-1185">Reference proteome</keyword>
<dbReference type="Pfam" id="PF07980">
    <property type="entry name" value="SusD_RagB"/>
    <property type="match status" value="1"/>
</dbReference>
<evidence type="ECO:0000256" key="2">
    <source>
        <dbReference type="ARBA" id="ARBA00006275"/>
    </source>
</evidence>
<evidence type="ECO:0000259" key="7">
    <source>
        <dbReference type="Pfam" id="PF07980"/>
    </source>
</evidence>
<evidence type="ECO:0000256" key="1">
    <source>
        <dbReference type="ARBA" id="ARBA00004442"/>
    </source>
</evidence>
<reference evidence="9 10" key="1">
    <citation type="submission" date="2017-02" db="EMBL/GenBank/DDBJ databases">
        <authorList>
            <person name="Peterson S.W."/>
        </authorList>
    </citation>
    <scope>NUCLEOTIDE SEQUENCE [LARGE SCALE GENOMIC DNA]</scope>
    <source>
        <strain evidence="9 10">DSM 22899</strain>
    </source>
</reference>
<dbReference type="InterPro" id="IPR011990">
    <property type="entry name" value="TPR-like_helical_dom_sf"/>
</dbReference>
<feature type="domain" description="RagB/SusD" evidence="7">
    <location>
        <begin position="363"/>
        <end position="528"/>
    </location>
</feature>
<evidence type="ECO:0000256" key="4">
    <source>
        <dbReference type="ARBA" id="ARBA00023136"/>
    </source>
</evidence>
<comment type="similarity">
    <text evidence="2">Belongs to the SusD family.</text>
</comment>
<name>A0A1T5D8E6_9SPHI</name>
<dbReference type="Gene3D" id="1.25.40.390">
    <property type="match status" value="1"/>
</dbReference>
<dbReference type="STRING" id="623280.SAMN05660226_02590"/>
<dbReference type="Proteomes" id="UP000190541">
    <property type="component" value="Unassembled WGS sequence"/>
</dbReference>
<sequence length="528" mass="56965">MKRINKTLILLSGLVFATSSCKDSFTELGPYNRLSEAAIFDTPENVELAANGVYSQAAIGTYAGGAGRGYPFGAASIQQAEVRGEDVVNLEQFYQITYEATYSTTSANNTNHWDQLYNLINQANLFIEGVRGAESAGIITPEAANVYEGEARFLRALSHHELLLHFSLPYAEGANAGAYGVPYRDFGINSTETVERASTVDRGTVAGTYEKILADLDYAESVLPANSPINRAGKGAAIGLKTRIKLHLGDWAGVIAEGTKLGTDATGGTFTSPIGSYSLTASPDGPFTNYSNNTESIFSIANGQNSNPGTNGSLARMLGPAGPGGRGLVSTSPNLYNASFWVAGDLRRELLQVQDETGTYRHFFTKKYTDYTTQSDWAPILRYAEVLLNVSEAYARTGNTGQALLLLNAVRDRSVPADARFTSAPTDLIQAILNERRIEFAAEGRRWPDIHRLVLDPDYSTGGIPAKIKSGAWGGVFQNDGSDYGVGKPAIAAEIPAIPYSDYRFLWPINNTEVTTNPILANQQNPNY</sequence>
<dbReference type="OrthoDB" id="9792139at2"/>
<comment type="subcellular location">
    <subcellularLocation>
        <location evidence="1">Cell outer membrane</location>
    </subcellularLocation>
</comment>
<gene>
    <name evidence="9" type="ORF">SAMN05660226_02590</name>
</gene>
<dbReference type="GO" id="GO:0009279">
    <property type="term" value="C:cell outer membrane"/>
    <property type="evidence" value="ECO:0007669"/>
    <property type="project" value="UniProtKB-SubCell"/>
</dbReference>
<accession>A0A1T5D8E6</accession>
<dbReference type="CDD" id="cd08977">
    <property type="entry name" value="SusD"/>
    <property type="match status" value="1"/>
</dbReference>
<dbReference type="AlphaFoldDB" id="A0A1T5D8E6"/>
<keyword evidence="5" id="KW-0998">Cell outer membrane</keyword>
<feature type="signal peptide" evidence="6">
    <location>
        <begin position="1"/>
        <end position="17"/>
    </location>
</feature>
<keyword evidence="4" id="KW-0472">Membrane</keyword>
<evidence type="ECO:0000256" key="3">
    <source>
        <dbReference type="ARBA" id="ARBA00022729"/>
    </source>
</evidence>
<evidence type="ECO:0000313" key="10">
    <source>
        <dbReference type="Proteomes" id="UP000190541"/>
    </source>
</evidence>
<dbReference type="PROSITE" id="PS51257">
    <property type="entry name" value="PROKAR_LIPOPROTEIN"/>
    <property type="match status" value="1"/>
</dbReference>
<feature type="domain" description="SusD-like N-terminal" evidence="8">
    <location>
        <begin position="94"/>
        <end position="246"/>
    </location>
</feature>
<dbReference type="RefSeq" id="WP_079717280.1">
    <property type="nucleotide sequence ID" value="NZ_FUYS01000006.1"/>
</dbReference>
<dbReference type="EMBL" id="FUYS01000006">
    <property type="protein sequence ID" value="SKB67877.1"/>
    <property type="molecule type" value="Genomic_DNA"/>
</dbReference>
<evidence type="ECO:0000256" key="6">
    <source>
        <dbReference type="SAM" id="SignalP"/>
    </source>
</evidence>
<feature type="chain" id="PRO_5010575780" evidence="6">
    <location>
        <begin position="18"/>
        <end position="528"/>
    </location>
</feature>
<dbReference type="SUPFAM" id="SSF48452">
    <property type="entry name" value="TPR-like"/>
    <property type="match status" value="1"/>
</dbReference>
<dbReference type="InterPro" id="IPR033985">
    <property type="entry name" value="SusD-like_N"/>
</dbReference>